<keyword evidence="7" id="KW-0812">Transmembrane</keyword>
<keyword evidence="10" id="KW-0832">Ubl conjugation</keyword>
<comment type="subunit">
    <text evidence="4">Heterotetramer of TRAP-alpha, TRAP-beta, TRAP-delta and TRAP-gamma.</text>
</comment>
<keyword evidence="9" id="KW-0256">Endoplasmic reticulum</keyword>
<evidence type="ECO:0000256" key="9">
    <source>
        <dbReference type="ARBA" id="ARBA00022824"/>
    </source>
</evidence>
<evidence type="ECO:0000256" key="15">
    <source>
        <dbReference type="SAM" id="SignalP"/>
    </source>
</evidence>
<dbReference type="Pfam" id="PF05404">
    <property type="entry name" value="TRAP-delta"/>
    <property type="match status" value="1"/>
</dbReference>
<keyword evidence="8 15" id="KW-0732">Signal</keyword>
<evidence type="ECO:0000256" key="2">
    <source>
        <dbReference type="ARBA" id="ARBA00004115"/>
    </source>
</evidence>
<dbReference type="GO" id="GO:0005789">
    <property type="term" value="C:endoplasmic reticulum membrane"/>
    <property type="evidence" value="ECO:0007669"/>
    <property type="project" value="UniProtKB-SubCell"/>
</dbReference>
<accession>A0A8K0CTX8</accession>
<keyword evidence="17" id="KW-1185">Reference proteome</keyword>
<evidence type="ECO:0000313" key="17">
    <source>
        <dbReference type="Proteomes" id="UP000801492"/>
    </source>
</evidence>
<comment type="subcellular location">
    <subcellularLocation>
        <location evidence="2">Endoplasmic reticulum membrane</location>
        <topology evidence="2">Single-pass type I membrane protein</topology>
    </subcellularLocation>
</comment>
<dbReference type="InterPro" id="IPR008855">
    <property type="entry name" value="TRAP-delta"/>
</dbReference>
<evidence type="ECO:0000256" key="11">
    <source>
        <dbReference type="ARBA" id="ARBA00022989"/>
    </source>
</evidence>
<sequence>MSVTKLHFLVLFAFVSSGLCSSCTNPQVTSKSFTTQDATIVTNIAYISEFNLKCSSGSVSHLYADVDGIIVPVSEIAPNNYQVSWTEEIKTARRGDVTLRLFDEDGYTTLRKAIRAGEDLSAVSPLFTVTINHPGAFTGPWLKSEFLAAALAFVVAYLALSSRSKLLS</sequence>
<evidence type="ECO:0000256" key="8">
    <source>
        <dbReference type="ARBA" id="ARBA00022729"/>
    </source>
</evidence>
<keyword evidence="13" id="KW-1015">Disulfide bond</keyword>
<reference evidence="16" key="1">
    <citation type="submission" date="2019-08" db="EMBL/GenBank/DDBJ databases">
        <title>The genome of the North American firefly Photinus pyralis.</title>
        <authorList>
            <consortium name="Photinus pyralis genome working group"/>
            <person name="Fallon T.R."/>
            <person name="Sander Lower S.E."/>
            <person name="Weng J.-K."/>
        </authorList>
    </citation>
    <scope>NUCLEOTIDE SEQUENCE</scope>
    <source>
        <strain evidence="16">TRF0915ILg1</strain>
        <tissue evidence="16">Whole body</tissue>
    </source>
</reference>
<evidence type="ECO:0000256" key="3">
    <source>
        <dbReference type="ARBA" id="ARBA00009294"/>
    </source>
</evidence>
<keyword evidence="11" id="KW-1133">Transmembrane helix</keyword>
<evidence type="ECO:0000256" key="7">
    <source>
        <dbReference type="ARBA" id="ARBA00022692"/>
    </source>
</evidence>
<evidence type="ECO:0000256" key="10">
    <source>
        <dbReference type="ARBA" id="ARBA00022843"/>
    </source>
</evidence>
<comment type="function">
    <text evidence="1">TRAP proteins are part of a complex whose function is to bind calcium to the ER membrane and thereby regulate the retention of ER resident proteins.</text>
</comment>
<dbReference type="PANTHER" id="PTHR12731:SF1">
    <property type="entry name" value="TRANSLOCON-ASSOCIATED PROTEIN SUBUNIT DELTA"/>
    <property type="match status" value="1"/>
</dbReference>
<evidence type="ECO:0000256" key="1">
    <source>
        <dbReference type="ARBA" id="ARBA00002838"/>
    </source>
</evidence>
<evidence type="ECO:0000256" key="12">
    <source>
        <dbReference type="ARBA" id="ARBA00023136"/>
    </source>
</evidence>
<feature type="signal peptide" evidence="15">
    <location>
        <begin position="1"/>
        <end position="20"/>
    </location>
</feature>
<comment type="caution">
    <text evidence="16">The sequence shown here is derived from an EMBL/GenBank/DDBJ whole genome shotgun (WGS) entry which is preliminary data.</text>
</comment>
<comment type="similarity">
    <text evidence="3">Belongs to the TRAP-delta family.</text>
</comment>
<evidence type="ECO:0000256" key="5">
    <source>
        <dbReference type="ARBA" id="ARBA00014387"/>
    </source>
</evidence>
<evidence type="ECO:0000256" key="4">
    <source>
        <dbReference type="ARBA" id="ARBA00011819"/>
    </source>
</evidence>
<feature type="chain" id="PRO_5035462269" description="Translocon-associated protein subunit delta" evidence="15">
    <location>
        <begin position="21"/>
        <end position="168"/>
    </location>
</feature>
<proteinExistence type="inferred from homology"/>
<organism evidence="16 17">
    <name type="scientific">Ignelater luminosus</name>
    <name type="common">Cucubano</name>
    <name type="synonym">Pyrophorus luminosus</name>
    <dbReference type="NCBI Taxonomy" id="2038154"/>
    <lineage>
        <taxon>Eukaryota</taxon>
        <taxon>Metazoa</taxon>
        <taxon>Ecdysozoa</taxon>
        <taxon>Arthropoda</taxon>
        <taxon>Hexapoda</taxon>
        <taxon>Insecta</taxon>
        <taxon>Pterygota</taxon>
        <taxon>Neoptera</taxon>
        <taxon>Endopterygota</taxon>
        <taxon>Coleoptera</taxon>
        <taxon>Polyphaga</taxon>
        <taxon>Elateriformia</taxon>
        <taxon>Elateroidea</taxon>
        <taxon>Elateridae</taxon>
        <taxon>Agrypninae</taxon>
        <taxon>Pyrophorini</taxon>
        <taxon>Ignelater</taxon>
    </lineage>
</organism>
<dbReference type="PANTHER" id="PTHR12731">
    <property type="entry name" value="TRANSLOCON-ASSOCIATED PROTEIN, DELTA SUBUNIT"/>
    <property type="match status" value="1"/>
</dbReference>
<dbReference type="OrthoDB" id="10055808at2759"/>
<gene>
    <name evidence="16" type="ORF">ILUMI_15530</name>
</gene>
<protein>
    <recommendedName>
        <fullName evidence="5">Translocon-associated protein subunit delta</fullName>
    </recommendedName>
    <alternativeName>
        <fullName evidence="14">Signal sequence receptor subunit delta</fullName>
    </alternativeName>
</protein>
<keyword evidence="12" id="KW-0472">Membrane</keyword>
<dbReference type="EMBL" id="VTPC01049045">
    <property type="protein sequence ID" value="KAF2890643.1"/>
    <property type="molecule type" value="Genomic_DNA"/>
</dbReference>
<evidence type="ECO:0000256" key="13">
    <source>
        <dbReference type="ARBA" id="ARBA00023157"/>
    </source>
</evidence>
<name>A0A8K0CTX8_IGNLU</name>
<evidence type="ECO:0000256" key="6">
    <source>
        <dbReference type="ARBA" id="ARBA00022499"/>
    </source>
</evidence>
<keyword evidence="6" id="KW-1017">Isopeptide bond</keyword>
<evidence type="ECO:0000256" key="14">
    <source>
        <dbReference type="ARBA" id="ARBA00031791"/>
    </source>
</evidence>
<evidence type="ECO:0000313" key="16">
    <source>
        <dbReference type="EMBL" id="KAF2890643.1"/>
    </source>
</evidence>
<dbReference type="AlphaFoldDB" id="A0A8K0CTX8"/>
<dbReference type="Proteomes" id="UP000801492">
    <property type="component" value="Unassembled WGS sequence"/>
</dbReference>